<proteinExistence type="predicted"/>
<reference evidence="2 3" key="1">
    <citation type="submission" date="2024-03" db="EMBL/GenBank/DDBJ databases">
        <authorList>
            <person name="Martinez-Hernandez J."/>
        </authorList>
    </citation>
    <scope>NUCLEOTIDE SEQUENCE [LARGE SCALE GENOMIC DNA]</scope>
</reference>
<sequence length="110" mass="12038">MQPPHVPSPKLVEGSEVSSPNSAGLDVDFEDMEKFSRLGFSIVSALIYIHEGSLIVDGWRSYHFKMLMFSSQEGISNFGNPLASWNCSTSGNINEQIGPLQSTFQNVGTL</sequence>
<name>A0AAV1WEU0_LUPLU</name>
<comment type="caution">
    <text evidence="2">The sequence shown here is derived from an EMBL/GenBank/DDBJ whole genome shotgun (WGS) entry which is preliminary data.</text>
</comment>
<evidence type="ECO:0000313" key="2">
    <source>
        <dbReference type="EMBL" id="CAL0307683.1"/>
    </source>
</evidence>
<dbReference type="AlphaFoldDB" id="A0AAV1WEU0"/>
<evidence type="ECO:0000256" key="1">
    <source>
        <dbReference type="SAM" id="MobiDB-lite"/>
    </source>
</evidence>
<dbReference type="Proteomes" id="UP001497480">
    <property type="component" value="Unassembled WGS sequence"/>
</dbReference>
<keyword evidence="3" id="KW-1185">Reference proteome</keyword>
<dbReference type="EMBL" id="CAXHTB010000006">
    <property type="protein sequence ID" value="CAL0307683.1"/>
    <property type="molecule type" value="Genomic_DNA"/>
</dbReference>
<gene>
    <name evidence="2" type="ORF">LLUT_LOCUS8743</name>
</gene>
<evidence type="ECO:0000313" key="3">
    <source>
        <dbReference type="Proteomes" id="UP001497480"/>
    </source>
</evidence>
<accession>A0AAV1WEU0</accession>
<feature type="region of interest" description="Disordered" evidence="1">
    <location>
        <begin position="1"/>
        <end position="24"/>
    </location>
</feature>
<protein>
    <submittedName>
        <fullName evidence="2">Uncharacterized protein</fullName>
    </submittedName>
</protein>
<organism evidence="2 3">
    <name type="scientific">Lupinus luteus</name>
    <name type="common">European yellow lupine</name>
    <dbReference type="NCBI Taxonomy" id="3873"/>
    <lineage>
        <taxon>Eukaryota</taxon>
        <taxon>Viridiplantae</taxon>
        <taxon>Streptophyta</taxon>
        <taxon>Embryophyta</taxon>
        <taxon>Tracheophyta</taxon>
        <taxon>Spermatophyta</taxon>
        <taxon>Magnoliopsida</taxon>
        <taxon>eudicotyledons</taxon>
        <taxon>Gunneridae</taxon>
        <taxon>Pentapetalae</taxon>
        <taxon>rosids</taxon>
        <taxon>fabids</taxon>
        <taxon>Fabales</taxon>
        <taxon>Fabaceae</taxon>
        <taxon>Papilionoideae</taxon>
        <taxon>50 kb inversion clade</taxon>
        <taxon>genistoids sensu lato</taxon>
        <taxon>core genistoids</taxon>
        <taxon>Genisteae</taxon>
        <taxon>Lupinus</taxon>
    </lineage>
</organism>